<dbReference type="EC" id="4.2.1.40" evidence="3"/>
<dbReference type="InterPro" id="IPR029065">
    <property type="entry name" value="Enolase_C-like"/>
</dbReference>
<dbReference type="PANTHER" id="PTHR48080">
    <property type="entry name" value="D-GALACTONATE DEHYDRATASE-RELATED"/>
    <property type="match status" value="1"/>
</dbReference>
<dbReference type="SUPFAM" id="SSF54826">
    <property type="entry name" value="Enolase N-terminal domain-like"/>
    <property type="match status" value="1"/>
</dbReference>
<evidence type="ECO:0000313" key="5">
    <source>
        <dbReference type="EMBL" id="GGL10817.1"/>
    </source>
</evidence>
<sequence length="385" mass="42478">MKIERIEVHKTKWEMKDIGSDTTSSLIYEPGATQEVSAHAIKIITDEGVTGEYVGGNTVGATQIGMMSEYLIGQDPLKREQIHNDVKRALRKYDKMGMGPLDIALWDLAGKYYGAPIYQLLGGWRTKLPAYASTFTGDRNGGLDCPQAYADFAVQCKEMGYPGFKLHVWENPGVDEIIGAVTAVRKAVGDSMVLMLDPASKINTWTDAYRIGKACDDNGYLWYEDPYKDSSVSAHGHNRLKGLLTTPLMITEHIRGLEQKVDFIATGATDYARMDAEYDGGITGAIKVAHAAEGFGLDVEMHSPMPAHRHIMASIRNSNFYEMSVVHPKTTVMGRSMDVYACDYRDGLDAIDENGCVTVPDGPGLGVTYDWDAINAHRVDTKVYR</sequence>
<dbReference type="InterPro" id="IPR029017">
    <property type="entry name" value="Enolase-like_N"/>
</dbReference>
<dbReference type="SUPFAM" id="SSF51604">
    <property type="entry name" value="Enolase C-terminal domain-like"/>
    <property type="match status" value="1"/>
</dbReference>
<protein>
    <recommendedName>
        <fullName evidence="3">glucarate dehydratase</fullName>
        <ecNumber evidence="3">4.2.1.40</ecNumber>
    </recommendedName>
</protein>
<dbReference type="InterPro" id="IPR013341">
    <property type="entry name" value="Mandelate_racemase_N_dom"/>
</dbReference>
<evidence type="ECO:0000313" key="6">
    <source>
        <dbReference type="Proteomes" id="UP000638263"/>
    </source>
</evidence>
<dbReference type="InterPro" id="IPR013342">
    <property type="entry name" value="Mandelate_racemase_C"/>
</dbReference>
<dbReference type="AlphaFoldDB" id="A0A917RJ23"/>
<evidence type="ECO:0000256" key="1">
    <source>
        <dbReference type="ARBA" id="ARBA00001426"/>
    </source>
</evidence>
<feature type="domain" description="Mandelate racemase/muconate lactonizing enzyme C-terminal" evidence="4">
    <location>
        <begin position="146"/>
        <end position="247"/>
    </location>
</feature>
<dbReference type="RefSeq" id="WP_058853918.1">
    <property type="nucleotide sequence ID" value="NZ_BMMH01000004.1"/>
</dbReference>
<reference evidence="5" key="2">
    <citation type="submission" date="2020-09" db="EMBL/GenBank/DDBJ databases">
        <authorList>
            <person name="Sun Q."/>
            <person name="Zhou Y."/>
        </authorList>
    </citation>
    <scope>NUCLEOTIDE SEQUENCE</scope>
    <source>
        <strain evidence="5">CGMCC 4.3508</strain>
    </source>
</reference>
<gene>
    <name evidence="5" type="ORF">GCM10011588_26710</name>
</gene>
<dbReference type="Proteomes" id="UP000638263">
    <property type="component" value="Unassembled WGS sequence"/>
</dbReference>
<evidence type="ECO:0000259" key="4">
    <source>
        <dbReference type="SMART" id="SM00922"/>
    </source>
</evidence>
<dbReference type="Pfam" id="PF13378">
    <property type="entry name" value="MR_MLE_C"/>
    <property type="match status" value="1"/>
</dbReference>
<dbReference type="SFLD" id="SFLDG00179">
    <property type="entry name" value="mandelate_racemase"/>
    <property type="match status" value="1"/>
</dbReference>
<accession>A0A917RJ23</accession>
<organism evidence="5 6">
    <name type="scientific">Nocardia jinanensis</name>
    <dbReference type="NCBI Taxonomy" id="382504"/>
    <lineage>
        <taxon>Bacteria</taxon>
        <taxon>Bacillati</taxon>
        <taxon>Actinomycetota</taxon>
        <taxon>Actinomycetes</taxon>
        <taxon>Mycobacteriales</taxon>
        <taxon>Nocardiaceae</taxon>
        <taxon>Nocardia</taxon>
    </lineage>
</organism>
<dbReference type="PANTHER" id="PTHR48080:SF4">
    <property type="entry name" value="GLUCARATE DEHYDRATASE"/>
    <property type="match status" value="1"/>
</dbReference>
<comment type="catalytic activity">
    <reaction evidence="1">
        <text>D-glucarate = 5-dehydro-4-deoxy-D-glucarate + H2O</text>
        <dbReference type="Rhea" id="RHEA:14573"/>
        <dbReference type="ChEBI" id="CHEBI:15377"/>
        <dbReference type="ChEBI" id="CHEBI:30612"/>
        <dbReference type="ChEBI" id="CHEBI:42819"/>
        <dbReference type="EC" id="4.2.1.40"/>
    </reaction>
</comment>
<comment type="caution">
    <text evidence="5">The sequence shown here is derived from an EMBL/GenBank/DDBJ whole genome shotgun (WGS) entry which is preliminary data.</text>
</comment>
<dbReference type="SFLD" id="SFLDS00001">
    <property type="entry name" value="Enolase"/>
    <property type="match status" value="1"/>
</dbReference>
<dbReference type="Pfam" id="PF02746">
    <property type="entry name" value="MR_MLE_N"/>
    <property type="match status" value="1"/>
</dbReference>
<dbReference type="InterPro" id="IPR034593">
    <property type="entry name" value="DgoD-like"/>
</dbReference>
<dbReference type="Gene3D" id="3.20.20.120">
    <property type="entry name" value="Enolase-like C-terminal domain"/>
    <property type="match status" value="1"/>
</dbReference>
<keyword evidence="6" id="KW-1185">Reference proteome</keyword>
<proteinExistence type="predicted"/>
<dbReference type="GO" id="GO:0008872">
    <property type="term" value="F:glucarate dehydratase activity"/>
    <property type="evidence" value="ECO:0007669"/>
    <property type="project" value="UniProtKB-EC"/>
</dbReference>
<dbReference type="SMART" id="SM00922">
    <property type="entry name" value="MR_MLE"/>
    <property type="match status" value="1"/>
</dbReference>
<dbReference type="Gene3D" id="3.30.390.10">
    <property type="entry name" value="Enolase-like, N-terminal domain"/>
    <property type="match status" value="1"/>
</dbReference>
<dbReference type="EMBL" id="BMMH01000004">
    <property type="protein sequence ID" value="GGL10817.1"/>
    <property type="molecule type" value="Genomic_DNA"/>
</dbReference>
<evidence type="ECO:0000256" key="2">
    <source>
        <dbReference type="ARBA" id="ARBA00005183"/>
    </source>
</evidence>
<evidence type="ECO:0000256" key="3">
    <source>
        <dbReference type="ARBA" id="ARBA00011973"/>
    </source>
</evidence>
<comment type="pathway">
    <text evidence="2">Carbohydrate acid metabolism; D-glucarate degradation; 2,5-dioxopentanoate from D-glucarate: step 1/2.</text>
</comment>
<name>A0A917RJ23_9NOCA</name>
<reference evidence="5" key="1">
    <citation type="journal article" date="2014" name="Int. J. Syst. Evol. Microbiol.">
        <title>Complete genome sequence of Corynebacterium casei LMG S-19264T (=DSM 44701T), isolated from a smear-ripened cheese.</title>
        <authorList>
            <consortium name="US DOE Joint Genome Institute (JGI-PGF)"/>
            <person name="Walter F."/>
            <person name="Albersmeier A."/>
            <person name="Kalinowski J."/>
            <person name="Ruckert C."/>
        </authorList>
    </citation>
    <scope>NUCLEOTIDE SEQUENCE</scope>
    <source>
        <strain evidence="5">CGMCC 4.3508</strain>
    </source>
</reference>
<dbReference type="InterPro" id="IPR036849">
    <property type="entry name" value="Enolase-like_C_sf"/>
</dbReference>